<dbReference type="KEGG" id="sno:Snov_0165"/>
<dbReference type="OrthoDB" id="9804645at2"/>
<evidence type="ECO:0000256" key="7">
    <source>
        <dbReference type="ARBA" id="ARBA00022692"/>
    </source>
</evidence>
<keyword evidence="6" id="KW-0808">Transferase</keyword>
<comment type="catalytic activity">
    <reaction evidence="1">
        <text>ATP + protein L-histidine = ADP + protein N-phospho-L-histidine.</text>
        <dbReference type="EC" id="2.7.13.3"/>
    </reaction>
</comment>
<dbReference type="SMART" id="SM00387">
    <property type="entry name" value="HATPase_c"/>
    <property type="match status" value="1"/>
</dbReference>
<keyword evidence="13 14" id="KW-0472">Membrane</keyword>
<comment type="subcellular location">
    <subcellularLocation>
        <location evidence="2">Cell inner membrane</location>
        <topology evidence="2">Multi-pass membrane protein</topology>
    </subcellularLocation>
</comment>
<keyword evidence="4" id="KW-1003">Cell membrane</keyword>
<keyword evidence="12" id="KW-0902">Two-component regulatory system</keyword>
<proteinExistence type="predicted"/>
<evidence type="ECO:0000256" key="9">
    <source>
        <dbReference type="ARBA" id="ARBA00022777"/>
    </source>
</evidence>
<protein>
    <recommendedName>
        <fullName evidence="3">histidine kinase</fullName>
        <ecNumber evidence="3">2.7.13.3</ecNumber>
    </recommendedName>
</protein>
<name>D7A0Z1_ANCN5</name>
<feature type="domain" description="Histidine kinase" evidence="15">
    <location>
        <begin position="255"/>
        <end position="453"/>
    </location>
</feature>
<evidence type="ECO:0000259" key="16">
    <source>
        <dbReference type="PROSITE" id="PS50885"/>
    </source>
</evidence>
<keyword evidence="7 14" id="KW-0812">Transmembrane</keyword>
<evidence type="ECO:0000256" key="5">
    <source>
        <dbReference type="ARBA" id="ARBA00022553"/>
    </source>
</evidence>
<reference evidence="17 18" key="1">
    <citation type="journal article" date="2012" name="Stand. Genomic Sci.">
        <title>Complete genome sequence of the facultatively chemolithoautotrophic and methylotrophic alpha Proteobacterium Starkeya novella type strain (ATCC 8093(T)).</title>
        <authorList>
            <person name="Kappler U."/>
            <person name="Davenport K."/>
            <person name="Beatson S."/>
            <person name="Lucas S."/>
            <person name="Lapidus A."/>
            <person name="Copeland A."/>
            <person name="Berry K.W."/>
            <person name="Glavina Del Rio T."/>
            <person name="Hammon N."/>
            <person name="Dalin E."/>
            <person name="Tice H."/>
            <person name="Pitluck S."/>
            <person name="Richardson P."/>
            <person name="Bruce D."/>
            <person name="Goodwin L.A."/>
            <person name="Han C."/>
            <person name="Tapia R."/>
            <person name="Detter J.C."/>
            <person name="Chang Y.J."/>
            <person name="Jeffries C.D."/>
            <person name="Land M."/>
            <person name="Hauser L."/>
            <person name="Kyrpides N.C."/>
            <person name="Goker M."/>
            <person name="Ivanova N."/>
            <person name="Klenk H.P."/>
            <person name="Woyke T."/>
        </authorList>
    </citation>
    <scope>NUCLEOTIDE SEQUENCE [LARGE SCALE GENOMIC DNA]</scope>
    <source>
        <strain evidence="18">ATCC 8093 / DSM 506 / JCM 20403 / CCM 1077 / IAM 12100 / NBRC 12443 / NCIMB 10456</strain>
    </source>
</reference>
<dbReference type="InterPro" id="IPR036890">
    <property type="entry name" value="HATPase_C_sf"/>
</dbReference>
<keyword evidence="9 17" id="KW-0418">Kinase</keyword>
<dbReference type="eggNOG" id="COG2205">
    <property type="taxonomic scope" value="Bacteria"/>
</dbReference>
<dbReference type="InterPro" id="IPR036097">
    <property type="entry name" value="HisK_dim/P_sf"/>
</dbReference>
<accession>D7A0Z1</accession>
<dbReference type="STRING" id="639283.Snov_0165"/>
<dbReference type="GO" id="GO:0005524">
    <property type="term" value="F:ATP binding"/>
    <property type="evidence" value="ECO:0007669"/>
    <property type="project" value="UniProtKB-KW"/>
</dbReference>
<dbReference type="PANTHER" id="PTHR44936">
    <property type="entry name" value="SENSOR PROTEIN CREC"/>
    <property type="match status" value="1"/>
</dbReference>
<evidence type="ECO:0000256" key="2">
    <source>
        <dbReference type="ARBA" id="ARBA00004429"/>
    </source>
</evidence>
<evidence type="ECO:0000256" key="8">
    <source>
        <dbReference type="ARBA" id="ARBA00022741"/>
    </source>
</evidence>
<keyword evidence="18" id="KW-1185">Reference proteome</keyword>
<keyword evidence="10" id="KW-0067">ATP-binding</keyword>
<gene>
    <name evidence="17" type="ordered locus">Snov_0165</name>
</gene>
<dbReference type="PROSITE" id="PS50885">
    <property type="entry name" value="HAMP"/>
    <property type="match status" value="1"/>
</dbReference>
<dbReference type="InterPro" id="IPR050980">
    <property type="entry name" value="2C_sensor_his_kinase"/>
</dbReference>
<dbReference type="PROSITE" id="PS50109">
    <property type="entry name" value="HIS_KIN"/>
    <property type="match status" value="1"/>
</dbReference>
<dbReference type="Proteomes" id="UP000006633">
    <property type="component" value="Chromosome"/>
</dbReference>
<dbReference type="SMART" id="SM00304">
    <property type="entry name" value="HAMP"/>
    <property type="match status" value="1"/>
</dbReference>
<dbReference type="SUPFAM" id="SSF47384">
    <property type="entry name" value="Homodimeric domain of signal transducing histidine kinase"/>
    <property type="match status" value="1"/>
</dbReference>
<evidence type="ECO:0000256" key="1">
    <source>
        <dbReference type="ARBA" id="ARBA00000085"/>
    </source>
</evidence>
<keyword evidence="5" id="KW-0597">Phosphoprotein</keyword>
<dbReference type="HOGENOM" id="CLU_000445_89_27_5"/>
<keyword evidence="11 14" id="KW-1133">Transmembrane helix</keyword>
<dbReference type="Gene3D" id="3.30.565.10">
    <property type="entry name" value="Histidine kinase-like ATPase, C-terminal domain"/>
    <property type="match status" value="1"/>
</dbReference>
<dbReference type="SUPFAM" id="SSF55874">
    <property type="entry name" value="ATPase domain of HSP90 chaperone/DNA topoisomerase II/histidine kinase"/>
    <property type="match status" value="1"/>
</dbReference>
<evidence type="ECO:0000313" key="18">
    <source>
        <dbReference type="Proteomes" id="UP000006633"/>
    </source>
</evidence>
<evidence type="ECO:0000256" key="12">
    <source>
        <dbReference type="ARBA" id="ARBA00023012"/>
    </source>
</evidence>
<dbReference type="PRINTS" id="PR00344">
    <property type="entry name" value="BCTRLSENSOR"/>
</dbReference>
<evidence type="ECO:0000256" key="13">
    <source>
        <dbReference type="ARBA" id="ARBA00023136"/>
    </source>
</evidence>
<evidence type="ECO:0000259" key="15">
    <source>
        <dbReference type="PROSITE" id="PS50109"/>
    </source>
</evidence>
<dbReference type="PANTHER" id="PTHR44936:SF5">
    <property type="entry name" value="SENSOR HISTIDINE KINASE ENVZ"/>
    <property type="match status" value="1"/>
</dbReference>
<evidence type="ECO:0000256" key="4">
    <source>
        <dbReference type="ARBA" id="ARBA00022519"/>
    </source>
</evidence>
<evidence type="ECO:0000313" key="17">
    <source>
        <dbReference type="EMBL" id="ADH87501.1"/>
    </source>
</evidence>
<organism evidence="17 18">
    <name type="scientific">Ancylobacter novellus (strain ATCC 8093 / DSM 506 / JCM 20403 / CCM 1077 / IAM 12100 / NBRC 12443 / NCIMB 10456)</name>
    <name type="common">Starkeya novella</name>
    <dbReference type="NCBI Taxonomy" id="639283"/>
    <lineage>
        <taxon>Bacteria</taxon>
        <taxon>Pseudomonadati</taxon>
        <taxon>Pseudomonadota</taxon>
        <taxon>Alphaproteobacteria</taxon>
        <taxon>Hyphomicrobiales</taxon>
        <taxon>Xanthobacteraceae</taxon>
        <taxon>Ancylobacter</taxon>
    </lineage>
</organism>
<keyword evidence="8" id="KW-0547">Nucleotide-binding</keyword>
<dbReference type="RefSeq" id="WP_013165006.1">
    <property type="nucleotide sequence ID" value="NC_014217.1"/>
</dbReference>
<dbReference type="InterPro" id="IPR003660">
    <property type="entry name" value="HAMP_dom"/>
</dbReference>
<evidence type="ECO:0000256" key="6">
    <source>
        <dbReference type="ARBA" id="ARBA00022679"/>
    </source>
</evidence>
<feature type="transmembrane region" description="Helical" evidence="14">
    <location>
        <begin position="175"/>
        <end position="194"/>
    </location>
</feature>
<keyword evidence="4" id="KW-0997">Cell inner membrane</keyword>
<evidence type="ECO:0000256" key="10">
    <source>
        <dbReference type="ARBA" id="ARBA00022840"/>
    </source>
</evidence>
<dbReference type="InterPro" id="IPR005467">
    <property type="entry name" value="His_kinase_dom"/>
</dbReference>
<dbReference type="Gene3D" id="1.10.287.130">
    <property type="match status" value="1"/>
</dbReference>
<dbReference type="GO" id="GO:0000155">
    <property type="term" value="F:phosphorelay sensor kinase activity"/>
    <property type="evidence" value="ECO:0007669"/>
    <property type="project" value="InterPro"/>
</dbReference>
<dbReference type="GO" id="GO:0005886">
    <property type="term" value="C:plasma membrane"/>
    <property type="evidence" value="ECO:0007669"/>
    <property type="project" value="UniProtKB-SubCell"/>
</dbReference>
<feature type="domain" description="HAMP" evidence="16">
    <location>
        <begin position="195"/>
        <end position="247"/>
    </location>
</feature>
<evidence type="ECO:0000256" key="3">
    <source>
        <dbReference type="ARBA" id="ARBA00012438"/>
    </source>
</evidence>
<dbReference type="InterPro" id="IPR004358">
    <property type="entry name" value="Sig_transdc_His_kin-like_C"/>
</dbReference>
<dbReference type="Pfam" id="PF02518">
    <property type="entry name" value="HATPase_c"/>
    <property type="match status" value="1"/>
</dbReference>
<feature type="transmembrane region" description="Helical" evidence="14">
    <location>
        <begin position="20"/>
        <end position="40"/>
    </location>
</feature>
<evidence type="ECO:0000256" key="14">
    <source>
        <dbReference type="SAM" id="Phobius"/>
    </source>
</evidence>
<dbReference type="EC" id="2.7.13.3" evidence="3"/>
<dbReference type="InterPro" id="IPR003594">
    <property type="entry name" value="HATPase_dom"/>
</dbReference>
<sequence length="481" mass="51489">MMGARFPVLRRAPLAARMSILLIIVVAAVQLINLALVVLVPPPSEETYSAAQFAAALKGEDAGTDFSLRRFQDSEMRPQHPALVPIRDQLATYFGVPPEQVRVEVAGAAPDTPRQDKGLLDGSVILKFASLEASSFDGQKALFQGLFKVGLRQGDGSWLVARPTGALHALWKQRALLWLLSTIVVAIPCAYLVAHKLAEPIRRFGAAAEELGRNPGAPPIDTSGPKEIAAAASAFNDMQRRLNRYVDDRVMMMGAIAHDLRTPLMRLAFRLEEAPPTLAGKAREDIDEMKAMLAAVLSYVRSVQSERPRERHDLRSLVLSIADELADLGHDVSVEDGDDVVVTGDGLGLKSLFANVIGNAAKYGGSARVRLAAEDGHVTIIVDDDGPGLPSDELERVFEPFYRHETSRNRATGGVGLGLATARSVAIAHGGSIRLDNRAHGGLRATVVLPLVPAAEPAPAEACGCSISSLLPRPGREPHTA</sequence>
<evidence type="ECO:0000256" key="11">
    <source>
        <dbReference type="ARBA" id="ARBA00022989"/>
    </source>
</evidence>
<dbReference type="CDD" id="cd06225">
    <property type="entry name" value="HAMP"/>
    <property type="match status" value="1"/>
</dbReference>
<dbReference type="AlphaFoldDB" id="D7A0Z1"/>
<dbReference type="Pfam" id="PF00672">
    <property type="entry name" value="HAMP"/>
    <property type="match status" value="1"/>
</dbReference>
<dbReference type="EMBL" id="CP002026">
    <property type="protein sequence ID" value="ADH87501.1"/>
    <property type="molecule type" value="Genomic_DNA"/>
</dbReference>